<evidence type="ECO:0000256" key="9">
    <source>
        <dbReference type="PIRNR" id="PIRNR001031"/>
    </source>
</evidence>
<comment type="catalytic activity">
    <reaction evidence="1 9">
        <text>Hydrolysis of terminal (1-&gt;4)-linked alpha-D-glucose residues successively from non-reducing ends of the chains with release of beta-D-glucose.</text>
        <dbReference type="EC" id="3.2.1.3"/>
    </reaction>
</comment>
<name>A0A0D2MCN9_HYPSF</name>
<dbReference type="PIRSF" id="PIRSF001031">
    <property type="entry name" value="Glu-a-glcsd_SBD"/>
    <property type="match status" value="1"/>
</dbReference>
<sequence length="572" mass="61993">MRSTLLSVLFYGATALAISTADSYAAKEWPIAKAGLLANIGPFGSKSSGAKAGLVIASPSTVNPNYLFTWTRDSALVFKTIIDQFTSGQDRTLRPLIDFYLTAQAKLQQVPNPSGNVTTGGIAEPKFNIDGTAFTEPWGRPQRDGPALRATAIITYANWLLDNSNKTFVTSTLWPVIKLDLDYIMNRWNQSTFDLWEEVSSSSFFTTAVQHRALRQGSILAKRIGQTSAVAGYDTQAGNLVCFLQSYWNPSEGFITSNTGGGRSGKDANSALASIHTFDPTAGCDATTFQPCSDKALSSLKVYVDSFRSIYGINSGIAANAAVATGRYPEDVYFNGNPWYLTTAGVAEQLYDSLIVWERQGSLTITNTSLPFFKQFAPSVKTGTYGLISPTFYVLTSAIKNFADGFLAINAKYTPTNGSLSEQFDRNIGMPLSAQDLTWSYASALTVINARNGITPASWGARGLTVPSGACQSNIGPTLQVAFNVNATTQLGENIYITGNLDVLQNWSPDNALLLNATNYPIWSIALTLPADTVFEYKYIRKFNGVVTWESDPNNAQTTPGSGPYVINDTWR</sequence>
<accession>A0A0D2MCN9</accession>
<gene>
    <name evidence="15" type="ORF">HYPSUDRAFT_42354</name>
</gene>
<dbReference type="InterPro" id="IPR012341">
    <property type="entry name" value="6hp_glycosidase-like_sf"/>
</dbReference>
<dbReference type="SUPFAM" id="SSF49452">
    <property type="entry name" value="Starch-binding domain-like"/>
    <property type="match status" value="1"/>
</dbReference>
<evidence type="ECO:0000256" key="7">
    <source>
        <dbReference type="ARBA" id="ARBA00023295"/>
    </source>
</evidence>
<dbReference type="InterPro" id="IPR002044">
    <property type="entry name" value="CBM20"/>
</dbReference>
<feature type="domain" description="CBM20" evidence="14">
    <location>
        <begin position="473"/>
        <end position="572"/>
    </location>
</feature>
<evidence type="ECO:0000256" key="1">
    <source>
        <dbReference type="ARBA" id="ARBA00001863"/>
    </source>
</evidence>
<dbReference type="PANTHER" id="PTHR31616:SF12">
    <property type="entry name" value="GLUCOAMYLASE"/>
    <property type="match status" value="1"/>
</dbReference>
<dbReference type="FunFam" id="1.50.10.10:FF:000018">
    <property type="entry name" value="Glucoamylase"/>
    <property type="match status" value="1"/>
</dbReference>
<dbReference type="GO" id="GO:2001070">
    <property type="term" value="F:starch binding"/>
    <property type="evidence" value="ECO:0007669"/>
    <property type="project" value="InterPro"/>
</dbReference>
<dbReference type="PROSITE" id="PS51166">
    <property type="entry name" value="CBM20"/>
    <property type="match status" value="1"/>
</dbReference>
<dbReference type="CDD" id="cd05808">
    <property type="entry name" value="CBM20_alpha_amylase"/>
    <property type="match status" value="1"/>
</dbReference>
<feature type="active site" description="Proton acceptor" evidence="10">
    <location>
        <position position="194"/>
    </location>
</feature>
<evidence type="ECO:0000256" key="8">
    <source>
        <dbReference type="ARBA" id="ARBA00023326"/>
    </source>
</evidence>
<evidence type="ECO:0000313" key="15">
    <source>
        <dbReference type="EMBL" id="KJA21223.1"/>
    </source>
</evidence>
<dbReference type="OrthoDB" id="6123450at2759"/>
<dbReference type="PANTHER" id="PTHR31616">
    <property type="entry name" value="TREHALASE"/>
    <property type="match status" value="1"/>
</dbReference>
<reference evidence="16" key="1">
    <citation type="submission" date="2014-04" db="EMBL/GenBank/DDBJ databases">
        <title>Evolutionary Origins and Diversification of the Mycorrhizal Mutualists.</title>
        <authorList>
            <consortium name="DOE Joint Genome Institute"/>
            <consortium name="Mycorrhizal Genomics Consortium"/>
            <person name="Kohler A."/>
            <person name="Kuo A."/>
            <person name="Nagy L.G."/>
            <person name="Floudas D."/>
            <person name="Copeland A."/>
            <person name="Barry K.W."/>
            <person name="Cichocki N."/>
            <person name="Veneault-Fourrey C."/>
            <person name="LaButti K."/>
            <person name="Lindquist E.A."/>
            <person name="Lipzen A."/>
            <person name="Lundell T."/>
            <person name="Morin E."/>
            <person name="Murat C."/>
            <person name="Riley R."/>
            <person name="Ohm R."/>
            <person name="Sun H."/>
            <person name="Tunlid A."/>
            <person name="Henrissat B."/>
            <person name="Grigoriev I.V."/>
            <person name="Hibbett D.S."/>
            <person name="Martin F."/>
        </authorList>
    </citation>
    <scope>NUCLEOTIDE SEQUENCE [LARGE SCALE GENOMIC DNA]</scope>
    <source>
        <strain evidence="16">FD-334 SS-4</strain>
    </source>
</reference>
<dbReference type="PRINTS" id="PR00736">
    <property type="entry name" value="GLHYDRLASE15"/>
</dbReference>
<keyword evidence="6 9" id="KW-0119">Carbohydrate metabolism</keyword>
<protein>
    <recommendedName>
        <fullName evidence="9">Glucoamylase</fullName>
        <ecNumber evidence="9">3.2.1.3</ecNumber>
    </recommendedName>
    <alternativeName>
        <fullName evidence="9">1,4-alpha-D-glucan glucohydrolase</fullName>
    </alternativeName>
    <alternativeName>
        <fullName evidence="9">Glucan 1,4-alpha-glucosidase</fullName>
    </alternativeName>
</protein>
<dbReference type="GO" id="GO:0000272">
    <property type="term" value="P:polysaccharide catabolic process"/>
    <property type="evidence" value="ECO:0007669"/>
    <property type="project" value="UniProtKB-KW"/>
</dbReference>
<feature type="signal peptide" evidence="13">
    <location>
        <begin position="1"/>
        <end position="15"/>
    </location>
</feature>
<evidence type="ECO:0000256" key="4">
    <source>
        <dbReference type="ARBA" id="ARBA00022801"/>
    </source>
</evidence>
<feature type="chain" id="PRO_5012859210" description="Glucoamylase" evidence="13">
    <location>
        <begin position="16"/>
        <end position="572"/>
    </location>
</feature>
<dbReference type="InterPro" id="IPR011613">
    <property type="entry name" value="GH15-like"/>
</dbReference>
<dbReference type="OMA" id="SHFWNQS"/>
<keyword evidence="7 9" id="KW-0326">Glycosidase</keyword>
<dbReference type="Pfam" id="PF00723">
    <property type="entry name" value="Glyco_hydro_15"/>
    <property type="match status" value="1"/>
</dbReference>
<evidence type="ECO:0000256" key="3">
    <source>
        <dbReference type="ARBA" id="ARBA00022729"/>
    </source>
</evidence>
<dbReference type="EMBL" id="KN817560">
    <property type="protein sequence ID" value="KJA21223.1"/>
    <property type="molecule type" value="Genomic_DNA"/>
</dbReference>
<keyword evidence="4 9" id="KW-0378">Hydrolase</keyword>
<dbReference type="InterPro" id="IPR008928">
    <property type="entry name" value="6-hairpin_glycosidase_sf"/>
</dbReference>
<evidence type="ECO:0000256" key="5">
    <source>
        <dbReference type="ARBA" id="ARBA00023180"/>
    </source>
</evidence>
<dbReference type="Pfam" id="PF00686">
    <property type="entry name" value="CBM_20"/>
    <property type="match status" value="1"/>
</dbReference>
<evidence type="ECO:0000256" key="11">
    <source>
        <dbReference type="PIRSR" id="PIRSR001031-2"/>
    </source>
</evidence>
<evidence type="ECO:0000256" key="10">
    <source>
        <dbReference type="PIRSR" id="PIRSR001031-1"/>
    </source>
</evidence>
<feature type="binding site" evidence="11">
    <location>
        <position position="138"/>
    </location>
    <ligand>
        <name>substrate</name>
    </ligand>
</feature>
<dbReference type="EC" id="3.2.1.3" evidence="9"/>
<evidence type="ECO:0000256" key="12">
    <source>
        <dbReference type="SAM" id="MobiDB-lite"/>
    </source>
</evidence>
<dbReference type="Gene3D" id="1.50.10.10">
    <property type="match status" value="1"/>
</dbReference>
<dbReference type="GO" id="GO:0000324">
    <property type="term" value="C:fungal-type vacuole"/>
    <property type="evidence" value="ECO:0007669"/>
    <property type="project" value="TreeGrafter"/>
</dbReference>
<dbReference type="Gene3D" id="2.60.40.10">
    <property type="entry name" value="Immunoglobulins"/>
    <property type="match status" value="1"/>
</dbReference>
<feature type="active site" description="Proton donor" evidence="10">
    <location>
        <position position="197"/>
    </location>
</feature>
<keyword evidence="3 13" id="KW-0732">Signal</keyword>
<proteinExistence type="inferred from homology"/>
<keyword evidence="16" id="KW-1185">Reference proteome</keyword>
<dbReference type="AlphaFoldDB" id="A0A0D2MCN9"/>
<evidence type="ECO:0000256" key="2">
    <source>
        <dbReference type="ARBA" id="ARBA00006188"/>
    </source>
</evidence>
<dbReference type="InterPro" id="IPR008291">
    <property type="entry name" value="Glucoamylase_SBD"/>
</dbReference>
<organism evidence="15 16">
    <name type="scientific">Hypholoma sublateritium (strain FD-334 SS-4)</name>
    <dbReference type="NCBI Taxonomy" id="945553"/>
    <lineage>
        <taxon>Eukaryota</taxon>
        <taxon>Fungi</taxon>
        <taxon>Dikarya</taxon>
        <taxon>Basidiomycota</taxon>
        <taxon>Agaricomycotina</taxon>
        <taxon>Agaricomycetes</taxon>
        <taxon>Agaricomycetidae</taxon>
        <taxon>Agaricales</taxon>
        <taxon>Agaricineae</taxon>
        <taxon>Strophariaceae</taxon>
        <taxon>Hypholoma</taxon>
    </lineage>
</organism>
<evidence type="ECO:0000313" key="16">
    <source>
        <dbReference type="Proteomes" id="UP000054270"/>
    </source>
</evidence>
<dbReference type="Proteomes" id="UP000054270">
    <property type="component" value="Unassembled WGS sequence"/>
</dbReference>
<evidence type="ECO:0000256" key="13">
    <source>
        <dbReference type="SAM" id="SignalP"/>
    </source>
</evidence>
<keyword evidence="5" id="KW-0325">Glycoprotein</keyword>
<comment type="similarity">
    <text evidence="2 9">Belongs to the glycosyl hydrolase 15 family.</text>
</comment>
<dbReference type="SUPFAM" id="SSF48208">
    <property type="entry name" value="Six-hairpin glycosidases"/>
    <property type="match status" value="1"/>
</dbReference>
<evidence type="ECO:0000256" key="6">
    <source>
        <dbReference type="ARBA" id="ARBA00023277"/>
    </source>
</evidence>
<evidence type="ECO:0000259" key="14">
    <source>
        <dbReference type="PROSITE" id="PS51166"/>
    </source>
</evidence>
<dbReference type="GO" id="GO:0004339">
    <property type="term" value="F:glucan 1,4-alpha-glucosidase activity"/>
    <property type="evidence" value="ECO:0007669"/>
    <property type="project" value="UniProtKB-EC"/>
</dbReference>
<dbReference type="STRING" id="945553.A0A0D2MCN9"/>
<dbReference type="InterPro" id="IPR000165">
    <property type="entry name" value="Glucoamylase"/>
</dbReference>
<dbReference type="InterPro" id="IPR013783">
    <property type="entry name" value="Ig-like_fold"/>
</dbReference>
<keyword evidence="8 9" id="KW-0624">Polysaccharide degradation</keyword>
<dbReference type="SMART" id="SM01065">
    <property type="entry name" value="CBM_2"/>
    <property type="match status" value="1"/>
</dbReference>
<dbReference type="InterPro" id="IPR013784">
    <property type="entry name" value="Carb-bd-like_fold"/>
</dbReference>
<feature type="region of interest" description="Disordered" evidence="12">
    <location>
        <begin position="553"/>
        <end position="572"/>
    </location>
</feature>